<evidence type="ECO:0000256" key="6">
    <source>
        <dbReference type="ARBA" id="ARBA00034754"/>
    </source>
</evidence>
<accession>A0A9D9ELW1</accession>
<keyword evidence="4" id="KW-0235">DNA replication</keyword>
<dbReference type="GO" id="GO:0006261">
    <property type="term" value="P:DNA-templated DNA replication"/>
    <property type="evidence" value="ECO:0007669"/>
    <property type="project" value="TreeGrafter"/>
</dbReference>
<evidence type="ECO:0000256" key="5">
    <source>
        <dbReference type="ARBA" id="ARBA00022932"/>
    </source>
</evidence>
<evidence type="ECO:0000256" key="4">
    <source>
        <dbReference type="ARBA" id="ARBA00022705"/>
    </source>
</evidence>
<keyword evidence="5" id="KW-0239">DNA-directed DNA polymerase</keyword>
<evidence type="ECO:0000256" key="7">
    <source>
        <dbReference type="ARBA" id="ARBA00049244"/>
    </source>
</evidence>
<evidence type="ECO:0000313" key="10">
    <source>
        <dbReference type="Proteomes" id="UP000823616"/>
    </source>
</evidence>
<dbReference type="GO" id="GO:0003887">
    <property type="term" value="F:DNA-directed DNA polymerase activity"/>
    <property type="evidence" value="ECO:0007669"/>
    <property type="project" value="UniProtKB-KW"/>
</dbReference>
<dbReference type="InterPro" id="IPR027417">
    <property type="entry name" value="P-loop_NTPase"/>
</dbReference>
<proteinExistence type="inferred from homology"/>
<dbReference type="PANTHER" id="PTHR34388:SF1">
    <property type="entry name" value="DNA POLYMERASE III SUBUNIT DELTA"/>
    <property type="match status" value="1"/>
</dbReference>
<dbReference type="GO" id="GO:0009360">
    <property type="term" value="C:DNA polymerase III complex"/>
    <property type="evidence" value="ECO:0007669"/>
    <property type="project" value="TreeGrafter"/>
</dbReference>
<dbReference type="InterPro" id="IPR005790">
    <property type="entry name" value="DNA_polIII_delta"/>
</dbReference>
<dbReference type="Proteomes" id="UP000823616">
    <property type="component" value="Unassembled WGS sequence"/>
</dbReference>
<feature type="compositionally biased region" description="Polar residues" evidence="8">
    <location>
        <begin position="340"/>
        <end position="353"/>
    </location>
</feature>
<evidence type="ECO:0000256" key="8">
    <source>
        <dbReference type="SAM" id="MobiDB-lite"/>
    </source>
</evidence>
<dbReference type="PANTHER" id="PTHR34388">
    <property type="entry name" value="DNA POLYMERASE III SUBUNIT DELTA"/>
    <property type="match status" value="1"/>
</dbReference>
<comment type="similarity">
    <text evidence="6">Belongs to the DNA polymerase HolA subunit family.</text>
</comment>
<evidence type="ECO:0000313" key="9">
    <source>
        <dbReference type="EMBL" id="MBO8450222.1"/>
    </source>
</evidence>
<dbReference type="Gene3D" id="1.10.8.60">
    <property type="match status" value="1"/>
</dbReference>
<organism evidence="9 10">
    <name type="scientific">Candidatus Avitreponema avistercoris</name>
    <dbReference type="NCBI Taxonomy" id="2840705"/>
    <lineage>
        <taxon>Bacteria</taxon>
        <taxon>Pseudomonadati</taxon>
        <taxon>Spirochaetota</taxon>
        <taxon>Spirochaetia</taxon>
        <taxon>Spirochaetales</taxon>
        <taxon>Candidatus Avitreponema</taxon>
    </lineage>
</organism>
<sequence>MPESRKKAAAGNAPVWLFTGPENGEKNAEMETLRRSAGQKTGGLEEYRFHAGDIKAGDLVSLLQNGSLFSAGKFVVVRDAEAFRLKEEITLLTDWIASVDGGGNGVYLVLLSDEISVDKRLENAVPKAHRKIFWEMFEDRKEQWLVSFFRKEGLSIDGDAVRFILEQVENNTEALRAACMPFALFYGKGTHITEAEAEHILSHNRSESPFTLFDALAKGDLENAVQIQRKLSLSRESAPPQTIAGLAYCFRRLADWHKTAEQAGGRADSGMLKRAGFTSTKAQNQYRMAAARWDAETVRQILAMLAAADEEARSTGDRLQNTAFEFLLYKIAKAGEKGSSAAQTEKSARSRITNARERRF</sequence>
<dbReference type="GO" id="GO:0003677">
    <property type="term" value="F:DNA binding"/>
    <property type="evidence" value="ECO:0007669"/>
    <property type="project" value="InterPro"/>
</dbReference>
<comment type="caution">
    <text evidence="9">The sequence shown here is derived from an EMBL/GenBank/DDBJ whole genome shotgun (WGS) entry which is preliminary data.</text>
</comment>
<dbReference type="EC" id="2.7.7.7" evidence="1"/>
<dbReference type="Gene3D" id="1.20.272.10">
    <property type="match status" value="1"/>
</dbReference>
<evidence type="ECO:0000256" key="2">
    <source>
        <dbReference type="ARBA" id="ARBA00022679"/>
    </source>
</evidence>
<dbReference type="NCBIfam" id="TIGR01128">
    <property type="entry name" value="holA"/>
    <property type="match status" value="1"/>
</dbReference>
<keyword evidence="2 9" id="KW-0808">Transferase</keyword>
<dbReference type="AlphaFoldDB" id="A0A9D9ELW1"/>
<dbReference type="EMBL" id="JADIMS010000060">
    <property type="protein sequence ID" value="MBO8450222.1"/>
    <property type="molecule type" value="Genomic_DNA"/>
</dbReference>
<comment type="catalytic activity">
    <reaction evidence="7">
        <text>DNA(n) + a 2'-deoxyribonucleoside 5'-triphosphate = DNA(n+1) + diphosphate</text>
        <dbReference type="Rhea" id="RHEA:22508"/>
        <dbReference type="Rhea" id="RHEA-COMP:17339"/>
        <dbReference type="Rhea" id="RHEA-COMP:17340"/>
        <dbReference type="ChEBI" id="CHEBI:33019"/>
        <dbReference type="ChEBI" id="CHEBI:61560"/>
        <dbReference type="ChEBI" id="CHEBI:173112"/>
        <dbReference type="EC" id="2.7.7.7"/>
    </reaction>
</comment>
<reference evidence="9" key="1">
    <citation type="submission" date="2020-10" db="EMBL/GenBank/DDBJ databases">
        <authorList>
            <person name="Gilroy R."/>
        </authorList>
    </citation>
    <scope>NUCLEOTIDE SEQUENCE</scope>
    <source>
        <strain evidence="9">B3-4054</strain>
    </source>
</reference>
<name>A0A9D9ELW1_9SPIR</name>
<reference evidence="9" key="2">
    <citation type="journal article" date="2021" name="PeerJ">
        <title>Extensive microbial diversity within the chicken gut microbiome revealed by metagenomics and culture.</title>
        <authorList>
            <person name="Gilroy R."/>
            <person name="Ravi A."/>
            <person name="Getino M."/>
            <person name="Pursley I."/>
            <person name="Horton D.L."/>
            <person name="Alikhan N.F."/>
            <person name="Baker D."/>
            <person name="Gharbi K."/>
            <person name="Hall N."/>
            <person name="Watson M."/>
            <person name="Adriaenssens E.M."/>
            <person name="Foster-Nyarko E."/>
            <person name="Jarju S."/>
            <person name="Secka A."/>
            <person name="Antonio M."/>
            <person name="Oren A."/>
            <person name="Chaudhuri R.R."/>
            <person name="La Ragione R."/>
            <person name="Hildebrand F."/>
            <person name="Pallen M.J."/>
        </authorList>
    </citation>
    <scope>NUCLEOTIDE SEQUENCE</scope>
    <source>
        <strain evidence="9">B3-4054</strain>
    </source>
</reference>
<protein>
    <recommendedName>
        <fullName evidence="1">DNA-directed DNA polymerase</fullName>
        <ecNumber evidence="1">2.7.7.7</ecNumber>
    </recommendedName>
</protein>
<dbReference type="InterPro" id="IPR008921">
    <property type="entry name" value="DNA_pol3_clamp-load_cplx_C"/>
</dbReference>
<evidence type="ECO:0000256" key="1">
    <source>
        <dbReference type="ARBA" id="ARBA00012417"/>
    </source>
</evidence>
<dbReference type="SUPFAM" id="SSF48019">
    <property type="entry name" value="post-AAA+ oligomerization domain-like"/>
    <property type="match status" value="1"/>
</dbReference>
<gene>
    <name evidence="9" type="primary">holA</name>
    <name evidence="9" type="ORF">IAA96_03865</name>
</gene>
<dbReference type="SUPFAM" id="SSF52540">
    <property type="entry name" value="P-loop containing nucleoside triphosphate hydrolases"/>
    <property type="match status" value="1"/>
</dbReference>
<feature type="region of interest" description="Disordered" evidence="8">
    <location>
        <begin position="339"/>
        <end position="360"/>
    </location>
</feature>
<evidence type="ECO:0000256" key="3">
    <source>
        <dbReference type="ARBA" id="ARBA00022695"/>
    </source>
</evidence>
<keyword evidence="3 9" id="KW-0548">Nucleotidyltransferase</keyword>
<dbReference type="Gene3D" id="3.40.50.300">
    <property type="entry name" value="P-loop containing nucleotide triphosphate hydrolases"/>
    <property type="match status" value="1"/>
</dbReference>